<proteinExistence type="predicted"/>
<dbReference type="CDD" id="cd05401">
    <property type="entry name" value="NT_GlnE_GlnD_like"/>
    <property type="match status" value="1"/>
</dbReference>
<feature type="domain" description="DUF294" evidence="2">
    <location>
        <begin position="195"/>
        <end position="330"/>
    </location>
</feature>
<dbReference type="InterPro" id="IPR005105">
    <property type="entry name" value="GlnD_Uridyltrans_N"/>
</dbReference>
<dbReference type="GO" id="GO:0008773">
    <property type="term" value="F:[protein-PII] uridylyltransferase activity"/>
    <property type="evidence" value="ECO:0007669"/>
    <property type="project" value="InterPro"/>
</dbReference>
<sequence length="338" mass="39375">MNLKKNFFQDLIKQGKLKEIREIRLAVVKKMLDEGEDADKISCRISQFNEQLIQCVCSYFANSNSWLSTCTFLEFGSGARGEQVLSSDQDNGLLLADHLRIDVHELDEVTQRIVMTLDGAGIYLCPGKVMLSEAKWRGTWQEWREKIIFWLENPKERGSWQSGLILDFKPLWGKKNKAQELRLEVLDTVKKHPVIFRMLVEEILQYRVPLSFWGGFILEKKNNFSGINVKKSVLAHIVNAARLLSLKYSFLETNTLKRIEWLINQGHITEDMGNHLIALWKWMQLVRLKNSYFETDQGLVNYLNPYLLPKEEKKLLKKRFSVLQKFLDLVLTSTSYGL</sequence>
<accession>A0A1H0EYX7</accession>
<keyword evidence="4" id="KW-1185">Reference proteome</keyword>
<name>A0A1H0EYX7_9BACT</name>
<gene>
    <name evidence="3" type="ORF">SAMN04488516_1106</name>
</gene>
<dbReference type="AlphaFoldDB" id="A0A1H0EYX7"/>
<protein>
    <submittedName>
        <fullName evidence="3">CBS domain-containing protein</fullName>
    </submittedName>
</protein>
<dbReference type="Proteomes" id="UP000199602">
    <property type="component" value="Unassembled WGS sequence"/>
</dbReference>
<dbReference type="Pfam" id="PF10335">
    <property type="entry name" value="DUF294_C"/>
    <property type="match status" value="1"/>
</dbReference>
<evidence type="ECO:0000259" key="2">
    <source>
        <dbReference type="Pfam" id="PF10335"/>
    </source>
</evidence>
<evidence type="ECO:0000259" key="1">
    <source>
        <dbReference type="Pfam" id="PF03445"/>
    </source>
</evidence>
<organism evidence="3 4">
    <name type="scientific">Desulfonauticus submarinus</name>
    <dbReference type="NCBI Taxonomy" id="206665"/>
    <lineage>
        <taxon>Bacteria</taxon>
        <taxon>Pseudomonadati</taxon>
        <taxon>Thermodesulfobacteriota</taxon>
        <taxon>Desulfovibrionia</taxon>
        <taxon>Desulfovibrionales</taxon>
        <taxon>Desulfonauticaceae</taxon>
        <taxon>Desulfonauticus</taxon>
    </lineage>
</organism>
<dbReference type="InterPro" id="IPR018821">
    <property type="entry name" value="DUF294_put_nucleoTrafse_sb-bd"/>
</dbReference>
<dbReference type="STRING" id="206665.SAMN04488516_1106"/>
<feature type="domain" description="Protein-PII uridylyltransferase N-terminal" evidence="1">
    <location>
        <begin position="27"/>
        <end position="156"/>
    </location>
</feature>
<evidence type="ECO:0000313" key="3">
    <source>
        <dbReference type="EMBL" id="SDN87555.1"/>
    </source>
</evidence>
<evidence type="ECO:0000313" key="4">
    <source>
        <dbReference type="Proteomes" id="UP000199602"/>
    </source>
</evidence>
<dbReference type="RefSeq" id="WP_092065840.1">
    <property type="nucleotide sequence ID" value="NZ_FNIN01000010.1"/>
</dbReference>
<dbReference type="OrthoDB" id="9808528at2"/>
<reference evidence="3 4" key="1">
    <citation type="submission" date="2016-10" db="EMBL/GenBank/DDBJ databases">
        <authorList>
            <person name="de Groot N.N."/>
        </authorList>
    </citation>
    <scope>NUCLEOTIDE SEQUENCE [LARGE SCALE GENOMIC DNA]</scope>
    <source>
        <strain evidence="3 4">DSM 15269</strain>
    </source>
</reference>
<dbReference type="EMBL" id="FNIN01000010">
    <property type="protein sequence ID" value="SDN87555.1"/>
    <property type="molecule type" value="Genomic_DNA"/>
</dbReference>
<dbReference type="Pfam" id="PF03445">
    <property type="entry name" value="DUF294"/>
    <property type="match status" value="1"/>
</dbReference>